<evidence type="ECO:0000256" key="2">
    <source>
        <dbReference type="ARBA" id="ARBA00005189"/>
    </source>
</evidence>
<evidence type="ECO:0000256" key="12">
    <source>
        <dbReference type="ARBA" id="ARBA00037124"/>
    </source>
</evidence>
<dbReference type="SUPFAM" id="SSF51735">
    <property type="entry name" value="NAD(P)-binding Rossmann-fold domains"/>
    <property type="match status" value="1"/>
</dbReference>
<accession>A0A846MU57</accession>
<comment type="catalytic activity">
    <reaction evidence="20">
        <text>(2E)-decenoyl-CoA + NADPH + H(+) = decanoyl-CoA + NADP(+)</text>
        <dbReference type="Rhea" id="RHEA:44960"/>
        <dbReference type="ChEBI" id="CHEBI:15378"/>
        <dbReference type="ChEBI" id="CHEBI:57783"/>
        <dbReference type="ChEBI" id="CHEBI:58349"/>
        <dbReference type="ChEBI" id="CHEBI:61406"/>
        <dbReference type="ChEBI" id="CHEBI:61430"/>
    </reaction>
    <physiologicalReaction direction="left-to-right" evidence="20">
        <dbReference type="Rhea" id="RHEA:44961"/>
    </physiologicalReaction>
</comment>
<keyword evidence="5" id="KW-0597">Phosphoprotein</keyword>
<comment type="similarity">
    <text evidence="3">Belongs to the short-chain dehydrogenases/reductases (SDR) family.</text>
</comment>
<evidence type="ECO:0000313" key="23">
    <source>
        <dbReference type="Proteomes" id="UP000537126"/>
    </source>
</evidence>
<evidence type="ECO:0000256" key="13">
    <source>
        <dbReference type="ARBA" id="ARBA00038622"/>
    </source>
</evidence>
<evidence type="ECO:0000256" key="21">
    <source>
        <dbReference type="ARBA" id="ARBA00049559"/>
    </source>
</evidence>
<dbReference type="AlphaFoldDB" id="A0A846MU57"/>
<dbReference type="Proteomes" id="UP000537126">
    <property type="component" value="Unassembled WGS sequence"/>
</dbReference>
<dbReference type="PRINTS" id="PR00081">
    <property type="entry name" value="GDHRDH"/>
</dbReference>
<evidence type="ECO:0000256" key="9">
    <source>
        <dbReference type="ARBA" id="ARBA00023098"/>
    </source>
</evidence>
<dbReference type="PRINTS" id="PR00080">
    <property type="entry name" value="SDRFAMILY"/>
</dbReference>
<evidence type="ECO:0000256" key="3">
    <source>
        <dbReference type="ARBA" id="ARBA00006484"/>
    </source>
</evidence>
<dbReference type="InterPro" id="IPR002347">
    <property type="entry name" value="SDR_fam"/>
</dbReference>
<evidence type="ECO:0000256" key="8">
    <source>
        <dbReference type="ARBA" id="ARBA00023002"/>
    </source>
</evidence>
<dbReference type="RefSeq" id="WP_166920860.1">
    <property type="nucleotide sequence ID" value="NZ_JAASRN010000006.1"/>
</dbReference>
<evidence type="ECO:0000256" key="15">
    <source>
        <dbReference type="ARBA" id="ARBA00041063"/>
    </source>
</evidence>
<evidence type="ECO:0000256" key="4">
    <source>
        <dbReference type="ARBA" id="ARBA00022516"/>
    </source>
</evidence>
<keyword evidence="7" id="KW-0521">NADP</keyword>
<dbReference type="InterPro" id="IPR036291">
    <property type="entry name" value="NAD(P)-bd_dom_sf"/>
</dbReference>
<keyword evidence="9" id="KW-0443">Lipid metabolism</keyword>
<keyword evidence="11" id="KW-0275">Fatty acid biosynthesis</keyword>
<comment type="subcellular location">
    <subcellularLocation>
        <location evidence="1">Peroxisome</location>
    </subcellularLocation>
</comment>
<dbReference type="InterPro" id="IPR052388">
    <property type="entry name" value="Peroxisomal_t2-enoyl-CoA_red"/>
</dbReference>
<sequence>MFSSDLLKERIAVVTGGGSGIGYAIAKQLLNMGATVCISGRKEEKLRAAAESLAPFGEVCYCVCDIREPEQVEALADFIAQRYKRLDFLVNNAGGQFPAPAEQITPKGFHAVVNNNLNGTWNMTYTMANRFFIPQKSGSIVNIIANIYRGFPGMMHTGAARAGVDNMTKTLAVEWSRYGIRVNAVAPGIIQSTGLEQYPESIKQGIAETIPLKRLGTTEEVAYLTAFLLTPMAAYITGETIYIDGGQRLRGDMFKLN</sequence>
<name>A0A846MU57_9BACT</name>
<evidence type="ECO:0000256" key="10">
    <source>
        <dbReference type="ARBA" id="ARBA00023140"/>
    </source>
</evidence>
<evidence type="ECO:0000256" key="18">
    <source>
        <dbReference type="ARBA" id="ARBA00049108"/>
    </source>
</evidence>
<evidence type="ECO:0000256" key="6">
    <source>
        <dbReference type="ARBA" id="ARBA00022832"/>
    </source>
</evidence>
<keyword evidence="23" id="KW-1185">Reference proteome</keyword>
<dbReference type="PANTHER" id="PTHR24317">
    <property type="entry name" value="PEROXISOMAL TRANS-2-ENOYL-COA REDUCTASE"/>
    <property type="match status" value="1"/>
</dbReference>
<dbReference type="FunFam" id="3.40.50.720:FF:000084">
    <property type="entry name" value="Short-chain dehydrogenase reductase"/>
    <property type="match status" value="1"/>
</dbReference>
<evidence type="ECO:0000256" key="19">
    <source>
        <dbReference type="ARBA" id="ARBA00049251"/>
    </source>
</evidence>
<comment type="catalytic activity">
    <reaction evidence="19">
        <text>a (2E)-enoyl-CoA + NADPH + H(+) = a 2,3-saturated acyl-CoA + NADP(+)</text>
        <dbReference type="Rhea" id="RHEA:33763"/>
        <dbReference type="ChEBI" id="CHEBI:15378"/>
        <dbReference type="ChEBI" id="CHEBI:57783"/>
        <dbReference type="ChEBI" id="CHEBI:58349"/>
        <dbReference type="ChEBI" id="CHEBI:58856"/>
        <dbReference type="ChEBI" id="CHEBI:65111"/>
        <dbReference type="EC" id="1.3.1.38"/>
    </reaction>
    <physiologicalReaction direction="left-to-right" evidence="19">
        <dbReference type="Rhea" id="RHEA:33764"/>
    </physiologicalReaction>
</comment>
<organism evidence="22 23">
    <name type="scientific">Thermonema lapsum</name>
    <dbReference type="NCBI Taxonomy" id="28195"/>
    <lineage>
        <taxon>Bacteria</taxon>
        <taxon>Pseudomonadati</taxon>
        <taxon>Bacteroidota</taxon>
        <taxon>Cytophagia</taxon>
        <taxon>Cytophagales</taxon>
        <taxon>Thermonemataceae</taxon>
        <taxon>Thermonema</taxon>
    </lineage>
</organism>
<protein>
    <recommendedName>
        <fullName evidence="15">Peroxisomal trans-2-enoyl-CoA reductase</fullName>
        <ecNumber evidence="14">1.3.1.38</ecNumber>
    </recommendedName>
</protein>
<reference evidence="22 23" key="1">
    <citation type="submission" date="2020-03" db="EMBL/GenBank/DDBJ databases">
        <title>Genomic Encyclopedia of Type Strains, Phase IV (KMG-IV): sequencing the most valuable type-strain genomes for metagenomic binning, comparative biology and taxonomic classification.</title>
        <authorList>
            <person name="Goeker M."/>
        </authorList>
    </citation>
    <scope>NUCLEOTIDE SEQUENCE [LARGE SCALE GENOMIC DNA]</scope>
    <source>
        <strain evidence="22 23">DSM 5718</strain>
    </source>
</reference>
<dbReference type="Pfam" id="PF13561">
    <property type="entry name" value="adh_short_C2"/>
    <property type="match status" value="1"/>
</dbReference>
<comment type="catalytic activity">
    <reaction evidence="21">
        <text>(2E)-octenoyl-CoA + NADPH + H(+) = octanoyl-CoA + NADP(+)</text>
        <dbReference type="Rhea" id="RHEA:44952"/>
        <dbReference type="ChEBI" id="CHEBI:15378"/>
        <dbReference type="ChEBI" id="CHEBI:57386"/>
        <dbReference type="ChEBI" id="CHEBI:57783"/>
        <dbReference type="ChEBI" id="CHEBI:58349"/>
        <dbReference type="ChEBI" id="CHEBI:62242"/>
    </reaction>
    <physiologicalReaction direction="left-to-right" evidence="21">
        <dbReference type="Rhea" id="RHEA:44953"/>
    </physiologicalReaction>
</comment>
<comment type="catalytic activity">
    <reaction evidence="18">
        <text>(2E)-hexenoyl-CoA + NADPH + H(+) = hexanoyl-CoA + NADP(+)</text>
        <dbReference type="Rhea" id="RHEA:44956"/>
        <dbReference type="ChEBI" id="CHEBI:15378"/>
        <dbReference type="ChEBI" id="CHEBI:57783"/>
        <dbReference type="ChEBI" id="CHEBI:58349"/>
        <dbReference type="ChEBI" id="CHEBI:62077"/>
        <dbReference type="ChEBI" id="CHEBI:62620"/>
    </reaction>
    <physiologicalReaction direction="left-to-right" evidence="18">
        <dbReference type="Rhea" id="RHEA:44957"/>
    </physiologicalReaction>
</comment>
<comment type="pathway">
    <text evidence="2">Lipid metabolism.</text>
</comment>
<evidence type="ECO:0000256" key="14">
    <source>
        <dbReference type="ARBA" id="ARBA00038849"/>
    </source>
</evidence>
<proteinExistence type="inferred from homology"/>
<evidence type="ECO:0000313" key="22">
    <source>
        <dbReference type="EMBL" id="NIK74767.1"/>
    </source>
</evidence>
<comment type="subunit">
    <text evidence="13">Interacts with PEX5, probably required to target it into peroxisomes.</text>
</comment>
<evidence type="ECO:0000256" key="16">
    <source>
        <dbReference type="ARBA" id="ARBA00047570"/>
    </source>
</evidence>
<dbReference type="GO" id="GO:0006633">
    <property type="term" value="P:fatty acid biosynthetic process"/>
    <property type="evidence" value="ECO:0007669"/>
    <property type="project" value="UniProtKB-KW"/>
</dbReference>
<keyword evidence="4" id="KW-0444">Lipid biosynthesis</keyword>
<dbReference type="Gene3D" id="3.40.50.720">
    <property type="entry name" value="NAD(P)-binding Rossmann-like Domain"/>
    <property type="match status" value="1"/>
</dbReference>
<keyword evidence="8" id="KW-0560">Oxidoreductase</keyword>
<comment type="catalytic activity">
    <reaction evidence="16">
        <text>(2E)-dodecenoyl-CoA + NADPH + H(+) = dodecanoyl-CoA + NADP(+)</text>
        <dbReference type="Rhea" id="RHEA:44964"/>
        <dbReference type="ChEBI" id="CHEBI:15378"/>
        <dbReference type="ChEBI" id="CHEBI:57330"/>
        <dbReference type="ChEBI" id="CHEBI:57375"/>
        <dbReference type="ChEBI" id="CHEBI:57783"/>
        <dbReference type="ChEBI" id="CHEBI:58349"/>
    </reaction>
    <physiologicalReaction direction="left-to-right" evidence="16">
        <dbReference type="Rhea" id="RHEA:44965"/>
    </physiologicalReaction>
</comment>
<dbReference type="CDD" id="cd05369">
    <property type="entry name" value="TER_DECR_SDR_a"/>
    <property type="match status" value="1"/>
</dbReference>
<evidence type="ECO:0000256" key="7">
    <source>
        <dbReference type="ARBA" id="ARBA00022857"/>
    </source>
</evidence>
<evidence type="ECO:0000256" key="17">
    <source>
        <dbReference type="ARBA" id="ARBA00048686"/>
    </source>
</evidence>
<evidence type="ECO:0000256" key="20">
    <source>
        <dbReference type="ARBA" id="ARBA00049386"/>
    </source>
</evidence>
<evidence type="ECO:0000256" key="5">
    <source>
        <dbReference type="ARBA" id="ARBA00022553"/>
    </source>
</evidence>
<dbReference type="EC" id="1.3.1.38" evidence="14"/>
<comment type="function">
    <text evidence="12">Participates in chain elongation of fatty acids. Catalyzes the reduction of trans-2-enoyl-CoAs of varying chain lengths from 6:1 to 16:1, having maximum activity with 10:1 CoA. Has no 2,4-dienoyl-CoA reductase activity.</text>
</comment>
<gene>
    <name evidence="22" type="ORF">FHS56_002300</name>
</gene>
<keyword evidence="10" id="KW-0576">Peroxisome</keyword>
<dbReference type="GO" id="GO:0019166">
    <property type="term" value="F:trans-2-enoyl-CoA reductase (NADPH) activity"/>
    <property type="evidence" value="ECO:0007669"/>
    <property type="project" value="UniProtKB-EC"/>
</dbReference>
<keyword evidence="6" id="KW-0276">Fatty acid metabolism</keyword>
<evidence type="ECO:0000256" key="1">
    <source>
        <dbReference type="ARBA" id="ARBA00004275"/>
    </source>
</evidence>
<evidence type="ECO:0000256" key="11">
    <source>
        <dbReference type="ARBA" id="ARBA00023160"/>
    </source>
</evidence>
<dbReference type="EMBL" id="JAASRN010000006">
    <property type="protein sequence ID" value="NIK74767.1"/>
    <property type="molecule type" value="Genomic_DNA"/>
</dbReference>
<comment type="caution">
    <text evidence="22">The sequence shown here is derived from an EMBL/GenBank/DDBJ whole genome shotgun (WGS) entry which is preliminary data.</text>
</comment>
<comment type="catalytic activity">
    <reaction evidence="17">
        <text>(2E)-tetradecenoyl-CoA + NADPH + H(+) = tetradecanoyl-CoA + NADP(+)</text>
        <dbReference type="Rhea" id="RHEA:44968"/>
        <dbReference type="ChEBI" id="CHEBI:15378"/>
        <dbReference type="ChEBI" id="CHEBI:57385"/>
        <dbReference type="ChEBI" id="CHEBI:57783"/>
        <dbReference type="ChEBI" id="CHEBI:58349"/>
        <dbReference type="ChEBI" id="CHEBI:61405"/>
    </reaction>
    <physiologicalReaction direction="left-to-right" evidence="17">
        <dbReference type="Rhea" id="RHEA:44969"/>
    </physiologicalReaction>
</comment>
<dbReference type="PANTHER" id="PTHR24317:SF7">
    <property type="entry name" value="PEROXISOMAL TRANS-2-ENOYL-COA REDUCTASE"/>
    <property type="match status" value="1"/>
</dbReference>